<evidence type="ECO:0000256" key="1">
    <source>
        <dbReference type="ARBA" id="ARBA00004241"/>
    </source>
</evidence>
<proteinExistence type="predicted"/>
<keyword evidence="3" id="KW-0472">Membrane</keyword>
<evidence type="ECO:0000313" key="5">
    <source>
        <dbReference type="Proteomes" id="UP000198694"/>
    </source>
</evidence>
<gene>
    <name evidence="4" type="ORF">SAMN05216243_3540</name>
</gene>
<dbReference type="PIRSF" id="PIRSF021292">
    <property type="entry name" value="Competence_ComGD"/>
    <property type="match status" value="1"/>
</dbReference>
<dbReference type="NCBIfam" id="TIGR02532">
    <property type="entry name" value="IV_pilin_GFxxxE"/>
    <property type="match status" value="1"/>
</dbReference>
<dbReference type="InterPro" id="IPR016785">
    <property type="entry name" value="ComGD"/>
</dbReference>
<dbReference type="PROSITE" id="PS00409">
    <property type="entry name" value="PROKAR_NTER_METHYL"/>
    <property type="match status" value="1"/>
</dbReference>
<keyword evidence="3" id="KW-0812">Transmembrane</keyword>
<dbReference type="Proteomes" id="UP000198694">
    <property type="component" value="Unassembled WGS sequence"/>
</dbReference>
<dbReference type="AlphaFoldDB" id="A0A1G9CTW2"/>
<organism evidence="4 5">
    <name type="scientific">Sediminibacillus albus</name>
    <dbReference type="NCBI Taxonomy" id="407036"/>
    <lineage>
        <taxon>Bacteria</taxon>
        <taxon>Bacillati</taxon>
        <taxon>Bacillota</taxon>
        <taxon>Bacilli</taxon>
        <taxon>Bacillales</taxon>
        <taxon>Bacillaceae</taxon>
        <taxon>Sediminibacillus</taxon>
    </lineage>
</organism>
<dbReference type="EMBL" id="FNFL01000008">
    <property type="protein sequence ID" value="SDK55130.1"/>
    <property type="molecule type" value="Genomic_DNA"/>
</dbReference>
<reference evidence="4 5" key="1">
    <citation type="submission" date="2016-10" db="EMBL/GenBank/DDBJ databases">
        <authorList>
            <person name="de Groot N.N."/>
        </authorList>
    </citation>
    <scope>NUCLEOTIDE SEQUENCE [LARGE SCALE GENOMIC DNA]</scope>
    <source>
        <strain evidence="4 5">CGMCC 1.6502</strain>
    </source>
</reference>
<evidence type="ECO:0000256" key="3">
    <source>
        <dbReference type="SAM" id="Phobius"/>
    </source>
</evidence>
<protein>
    <submittedName>
        <fullName evidence="4">Competence protein ComGD</fullName>
    </submittedName>
</protein>
<evidence type="ECO:0000313" key="4">
    <source>
        <dbReference type="EMBL" id="SDK55130.1"/>
    </source>
</evidence>
<comment type="subcellular location">
    <subcellularLocation>
        <location evidence="1">Cell surface</location>
    </subcellularLocation>
</comment>
<keyword evidence="5" id="KW-1185">Reference proteome</keyword>
<keyword evidence="3" id="KW-1133">Transmembrane helix</keyword>
<dbReference type="OrthoDB" id="1653576at2"/>
<dbReference type="NCBIfam" id="NF040982">
    <property type="entry name" value="ComGD"/>
    <property type="match status" value="1"/>
</dbReference>
<keyword evidence="2" id="KW-0178">Competence</keyword>
<evidence type="ECO:0000256" key="2">
    <source>
        <dbReference type="ARBA" id="ARBA00023287"/>
    </source>
</evidence>
<dbReference type="Pfam" id="PF07963">
    <property type="entry name" value="N_methyl"/>
    <property type="match status" value="1"/>
</dbReference>
<dbReference type="STRING" id="407036.SAMN05216243_3540"/>
<dbReference type="RefSeq" id="WP_093217059.1">
    <property type="nucleotide sequence ID" value="NZ_FNFL01000008.1"/>
</dbReference>
<feature type="transmembrane region" description="Helical" evidence="3">
    <location>
        <begin position="12"/>
        <end position="34"/>
    </location>
</feature>
<dbReference type="GO" id="GO:0009986">
    <property type="term" value="C:cell surface"/>
    <property type="evidence" value="ECO:0007669"/>
    <property type="project" value="UniProtKB-SubCell"/>
</dbReference>
<dbReference type="InterPro" id="IPR012902">
    <property type="entry name" value="N_methyl_site"/>
</dbReference>
<name>A0A1G9CTW2_9BACI</name>
<sequence length="150" mass="17302">MYLSSNWNKKGYTLVEVMLVLSITVSLIAIGFSLPRYFLHTFQTKQFFQQFNNDILYLQQLSLASKENIYLLIDPENQQYTIHQGGTGKVLIQRNIPDHCHIELRTLKMPISFTDKGSLRNPGTMIVDTGNNQYKVVFPLGKGRNYIVEQ</sequence>
<dbReference type="GO" id="GO:0030420">
    <property type="term" value="P:establishment of competence for transformation"/>
    <property type="evidence" value="ECO:0007669"/>
    <property type="project" value="UniProtKB-KW"/>
</dbReference>
<accession>A0A1G9CTW2</accession>